<keyword evidence="8" id="KW-0443">Lipid metabolism</keyword>
<evidence type="ECO:0000256" key="5">
    <source>
        <dbReference type="ARBA" id="ARBA00022824"/>
    </source>
</evidence>
<evidence type="ECO:0000256" key="2">
    <source>
        <dbReference type="ARBA" id="ARBA00007475"/>
    </source>
</evidence>
<dbReference type="GO" id="GO:0036316">
    <property type="term" value="P:SREBP-SCAP complex retention in endoplasmic reticulum"/>
    <property type="evidence" value="ECO:0007669"/>
    <property type="project" value="TreeGrafter"/>
</dbReference>
<protein>
    <submittedName>
        <fullName evidence="11">Insulin-induced gene 2 protein</fullName>
    </submittedName>
</protein>
<organism evidence="11 12">
    <name type="scientific">Geodia barretti</name>
    <name type="common">Barrett's horny sponge</name>
    <dbReference type="NCBI Taxonomy" id="519541"/>
    <lineage>
        <taxon>Eukaryota</taxon>
        <taxon>Metazoa</taxon>
        <taxon>Porifera</taxon>
        <taxon>Demospongiae</taxon>
        <taxon>Heteroscleromorpha</taxon>
        <taxon>Tetractinellida</taxon>
        <taxon>Astrophorina</taxon>
        <taxon>Geodiidae</taxon>
        <taxon>Geodia</taxon>
    </lineage>
</organism>
<dbReference type="GO" id="GO:0032869">
    <property type="term" value="P:cellular response to insulin stimulus"/>
    <property type="evidence" value="ECO:0007669"/>
    <property type="project" value="TreeGrafter"/>
</dbReference>
<evidence type="ECO:0000256" key="7">
    <source>
        <dbReference type="ARBA" id="ARBA00023136"/>
    </source>
</evidence>
<dbReference type="GO" id="GO:0006695">
    <property type="term" value="P:cholesterol biosynthetic process"/>
    <property type="evidence" value="ECO:0007669"/>
    <property type="project" value="TreeGrafter"/>
</dbReference>
<feature type="transmembrane region" description="Helical" evidence="9">
    <location>
        <begin position="36"/>
        <end position="55"/>
    </location>
</feature>
<keyword evidence="6 9" id="KW-1133">Transmembrane helix</keyword>
<feature type="transmembrane region" description="Helical" evidence="9">
    <location>
        <begin position="115"/>
        <end position="138"/>
    </location>
</feature>
<keyword evidence="12" id="KW-1185">Reference proteome</keyword>
<evidence type="ECO:0000256" key="10">
    <source>
        <dbReference type="SAM" id="SignalP"/>
    </source>
</evidence>
<keyword evidence="10" id="KW-0732">Signal</keyword>
<evidence type="ECO:0000256" key="3">
    <source>
        <dbReference type="ARBA" id="ARBA00022548"/>
    </source>
</evidence>
<dbReference type="GO" id="GO:0032933">
    <property type="term" value="P:SREBP signaling pathway"/>
    <property type="evidence" value="ECO:0007669"/>
    <property type="project" value="TreeGrafter"/>
</dbReference>
<keyword evidence="4 9" id="KW-0812">Transmembrane</keyword>
<comment type="caution">
    <text evidence="11">The sequence shown here is derived from an EMBL/GenBank/DDBJ whole genome shotgun (WGS) entry which is preliminary data.</text>
</comment>
<accession>A0AA35WE74</accession>
<proteinExistence type="inferred from homology"/>
<evidence type="ECO:0000256" key="6">
    <source>
        <dbReference type="ARBA" id="ARBA00022989"/>
    </source>
</evidence>
<evidence type="ECO:0000256" key="9">
    <source>
        <dbReference type="SAM" id="Phobius"/>
    </source>
</evidence>
<reference evidence="11" key="1">
    <citation type="submission" date="2023-03" db="EMBL/GenBank/DDBJ databases">
        <authorList>
            <person name="Steffen K."/>
            <person name="Cardenas P."/>
        </authorList>
    </citation>
    <scope>NUCLEOTIDE SEQUENCE</scope>
</reference>
<feature type="signal peptide" evidence="10">
    <location>
        <begin position="1"/>
        <end position="20"/>
    </location>
</feature>
<feature type="transmembrane region" description="Helical" evidence="9">
    <location>
        <begin position="89"/>
        <end position="108"/>
    </location>
</feature>
<keyword evidence="5" id="KW-0256">Endoplasmic reticulum</keyword>
<gene>
    <name evidence="11" type="ORF">GBAR_LOCUS10501</name>
</gene>
<feature type="transmembrane region" description="Helical" evidence="9">
    <location>
        <begin position="144"/>
        <end position="164"/>
    </location>
</feature>
<keyword evidence="7 9" id="KW-0472">Membrane</keyword>
<dbReference type="AlphaFoldDB" id="A0AA35WE74"/>
<dbReference type="Pfam" id="PF07281">
    <property type="entry name" value="INSIG"/>
    <property type="match status" value="1"/>
</dbReference>
<dbReference type="GO" id="GO:0032937">
    <property type="term" value="C:SREBP-SCAP-Insig complex"/>
    <property type="evidence" value="ECO:0007669"/>
    <property type="project" value="TreeGrafter"/>
</dbReference>
<evidence type="ECO:0000256" key="4">
    <source>
        <dbReference type="ARBA" id="ARBA00022692"/>
    </source>
</evidence>
<comment type="subcellular location">
    <subcellularLocation>
        <location evidence="1">Endoplasmic reticulum membrane</location>
        <topology evidence="1">Multi-pass membrane protein</topology>
    </subcellularLocation>
</comment>
<dbReference type="EMBL" id="CASHTH010001609">
    <property type="protein sequence ID" value="CAI8017244.1"/>
    <property type="molecule type" value="Genomic_DNA"/>
</dbReference>
<evidence type="ECO:0000256" key="1">
    <source>
        <dbReference type="ARBA" id="ARBA00004477"/>
    </source>
</evidence>
<sequence length="172" mass="18634">MMLAFRAAVLFSAGTALVLALNLLQVHRREVVERTWLAVPLLAAAATVVGLLYPLALREGKAPDGSTVMRCLAVFVGIYQATTKIDFTGYAELGATLAALSAGIWWLFDRSGPGLALSLLFTMISAAFTHFLLHFSILTSLDHGYLYSRLWCVYFSGCITFGAIGRRLAAND</sequence>
<dbReference type="PANTHER" id="PTHR15301">
    <property type="entry name" value="INSULIN-INDUCED GENE 1"/>
    <property type="match status" value="1"/>
</dbReference>
<dbReference type="InterPro" id="IPR025929">
    <property type="entry name" value="INSIG_fam"/>
</dbReference>
<comment type="similarity">
    <text evidence="2">Belongs to the INSIG family.</text>
</comment>
<evidence type="ECO:0000256" key="8">
    <source>
        <dbReference type="ARBA" id="ARBA00023166"/>
    </source>
</evidence>
<dbReference type="PANTHER" id="PTHR15301:SF3">
    <property type="entry name" value="PROTEIN NSG1-RELATED"/>
    <property type="match status" value="1"/>
</dbReference>
<evidence type="ECO:0000313" key="11">
    <source>
        <dbReference type="EMBL" id="CAI8017244.1"/>
    </source>
</evidence>
<keyword evidence="8" id="KW-0753">Steroid metabolism</keyword>
<keyword evidence="3" id="KW-0153">Cholesterol metabolism</keyword>
<keyword evidence="8" id="KW-1207">Sterol metabolism</keyword>
<feature type="chain" id="PRO_5041270786" evidence="10">
    <location>
        <begin position="21"/>
        <end position="172"/>
    </location>
</feature>
<evidence type="ECO:0000313" key="12">
    <source>
        <dbReference type="Proteomes" id="UP001174909"/>
    </source>
</evidence>
<dbReference type="Proteomes" id="UP001174909">
    <property type="component" value="Unassembled WGS sequence"/>
</dbReference>
<name>A0AA35WE74_GEOBA</name>